<dbReference type="PRINTS" id="PR00723">
    <property type="entry name" value="SUBTILISIN"/>
</dbReference>
<dbReference type="PIRSF" id="PIRSF037894">
    <property type="entry name" value="Subtilisin_rel_CspABC"/>
    <property type="match status" value="1"/>
</dbReference>
<evidence type="ECO:0000256" key="5">
    <source>
        <dbReference type="PIRSR" id="PIRSR615500-1"/>
    </source>
</evidence>
<dbReference type="InterPro" id="IPR036852">
    <property type="entry name" value="Peptidase_S8/S53_dom_sf"/>
</dbReference>
<dbReference type="RefSeq" id="WP_051196302.1">
    <property type="nucleotide sequence ID" value="NZ_BAAACD010000007.1"/>
</dbReference>
<keyword evidence="10" id="KW-1185">Reference proteome</keyword>
<keyword evidence="3 6" id="KW-0378">Hydrolase</keyword>
<name>A0A1I2KVK6_9CLOT</name>
<dbReference type="PROSITE" id="PS51892">
    <property type="entry name" value="SUBTILASE"/>
    <property type="match status" value="1"/>
</dbReference>
<dbReference type="eggNOG" id="COG1404">
    <property type="taxonomic scope" value="Bacteria"/>
</dbReference>
<protein>
    <submittedName>
        <fullName evidence="8">Peptidase S8 and S53 subtilisin kexin sedolisin</fullName>
    </submittedName>
    <submittedName>
        <fullName evidence="9">Subtilase family protein</fullName>
    </submittedName>
</protein>
<dbReference type="PROSITE" id="PS00136">
    <property type="entry name" value="SUBTILASE_ASP"/>
    <property type="match status" value="1"/>
</dbReference>
<dbReference type="CDD" id="cd07478">
    <property type="entry name" value="Peptidases_S8_CspA-like"/>
    <property type="match status" value="1"/>
</dbReference>
<dbReference type="PANTHER" id="PTHR43806">
    <property type="entry name" value="PEPTIDASE S8"/>
    <property type="match status" value="1"/>
</dbReference>
<dbReference type="Gene3D" id="2.60.120.1290">
    <property type="match status" value="1"/>
</dbReference>
<evidence type="ECO:0000256" key="1">
    <source>
        <dbReference type="ARBA" id="ARBA00011073"/>
    </source>
</evidence>
<dbReference type="EMBL" id="FOOE01000007">
    <property type="protein sequence ID" value="SFF71044.1"/>
    <property type="molecule type" value="Genomic_DNA"/>
</dbReference>
<evidence type="ECO:0000313" key="8">
    <source>
        <dbReference type="EMBL" id="PWL53376.1"/>
    </source>
</evidence>
<comment type="similarity">
    <text evidence="1 6">Belongs to the peptidase S8 family.</text>
</comment>
<organism evidence="9 10">
    <name type="scientific">Clostridium cadaveris</name>
    <dbReference type="NCBI Taxonomy" id="1529"/>
    <lineage>
        <taxon>Bacteria</taxon>
        <taxon>Bacillati</taxon>
        <taxon>Bacillota</taxon>
        <taxon>Clostridia</taxon>
        <taxon>Eubacteriales</taxon>
        <taxon>Clostridiaceae</taxon>
        <taxon>Clostridium</taxon>
    </lineage>
</organism>
<dbReference type="InterPro" id="IPR017310">
    <property type="entry name" value="Pept_S8A_subtilisin_clostridia"/>
</dbReference>
<gene>
    <name evidence="8" type="ORF">DBY38_07715</name>
    <name evidence="9" type="ORF">SAMN04487885_107116</name>
</gene>
<accession>A0A1I2KVK6</accession>
<dbReference type="InterPro" id="IPR050131">
    <property type="entry name" value="Peptidase_S8_subtilisin-like"/>
</dbReference>
<evidence type="ECO:0000256" key="2">
    <source>
        <dbReference type="ARBA" id="ARBA00022670"/>
    </source>
</evidence>
<dbReference type="AlphaFoldDB" id="A0A1I2KVK6"/>
<proteinExistence type="inferred from homology"/>
<feature type="active site" description="Charge relay system" evidence="5 6">
    <location>
        <position position="107"/>
    </location>
</feature>
<dbReference type="Proteomes" id="UP000246114">
    <property type="component" value="Unassembled WGS sequence"/>
</dbReference>
<feature type="active site" description="Charge relay system" evidence="5 6">
    <location>
        <position position="502"/>
    </location>
</feature>
<dbReference type="EMBL" id="QAMZ01000037">
    <property type="protein sequence ID" value="PWL53376.1"/>
    <property type="molecule type" value="Genomic_DNA"/>
</dbReference>
<reference evidence="9 10" key="1">
    <citation type="submission" date="2016-10" db="EMBL/GenBank/DDBJ databases">
        <authorList>
            <person name="de Groot N.N."/>
        </authorList>
    </citation>
    <scope>NUCLEOTIDE SEQUENCE [LARGE SCALE GENOMIC DNA]</scope>
    <source>
        <strain evidence="9 10">NLAE-zl-G419</strain>
    </source>
</reference>
<keyword evidence="4 6" id="KW-0720">Serine protease</keyword>
<feature type="active site" description="Charge relay system" evidence="5 6">
    <location>
        <position position="178"/>
    </location>
</feature>
<keyword evidence="2 6" id="KW-0645">Protease</keyword>
<dbReference type="STRING" id="1529.SAMN04487885_107116"/>
<evidence type="ECO:0000313" key="10">
    <source>
        <dbReference type="Proteomes" id="UP000182135"/>
    </source>
</evidence>
<dbReference type="GO" id="GO:0006508">
    <property type="term" value="P:proteolysis"/>
    <property type="evidence" value="ECO:0007669"/>
    <property type="project" value="UniProtKB-KW"/>
</dbReference>
<dbReference type="InterPro" id="IPR000209">
    <property type="entry name" value="Peptidase_S8/S53_dom"/>
</dbReference>
<sequence length="629" mass="69875">MSKNCSGFLNENNIGFVVEYRGDFENEIDKVDYACGAVIDDNLAVISVQDQKLNLLRQEVPSIVFVEIPSLYILQDITPSDIENIAVVKHNPYLNLNGRGILVGVIDTGIDYLNQEFIREDDTTRIVRLWDQSVQNKGDNDLYIGTEYKEDDINKAIASYKAGGNPYDIVPSRDDIGHGTQMSSIIGARGYNKEIEGVASDCDFCIVKLLESPFLKKINKENGLNSIPIYNNTEVLAAIAYLKRLGEESQRPLVIYLGVGGQEGSHDGYNITSRYLTYTASKPGVIVVAGTGNLGDYEGHALGFVKNVNDVYSSELQLTKGMKRFVLYIWIQKPNRMSLNITAPSGENSGEFNAAIFSSETRKFYLTNTKVTVQCNDPESLTGHQVYILEFSDITSGIWKFNLKGLFITNGRVDIWLPGSGMVPEGSKFLNSISSNTLTIPSTAENIITTAYYDSLTGAKLNESGKGFNTNQWINPDISTLGTNILTTSLDGKSVSTVSGSSAATAIVAGCCALLLQWGIVEGNDLTLYSTKMRSLFIYAATREPNEEYPNEISGYGKMDLYNIFNIVGGNYRGNDLNNNIYREDKSKITYGNMYREEGYGENSIFFRLPAKFFNIRYIKYKWRIINNG</sequence>
<dbReference type="InterPro" id="IPR023827">
    <property type="entry name" value="Peptidase_S8_Asp-AS"/>
</dbReference>
<dbReference type="Gene3D" id="3.40.50.200">
    <property type="entry name" value="Peptidase S8/S53 domain"/>
    <property type="match status" value="1"/>
</dbReference>
<dbReference type="OrthoDB" id="2744137at2"/>
<dbReference type="GO" id="GO:0004252">
    <property type="term" value="F:serine-type endopeptidase activity"/>
    <property type="evidence" value="ECO:0007669"/>
    <property type="project" value="UniProtKB-UniRule"/>
</dbReference>
<dbReference type="Pfam" id="PF00082">
    <property type="entry name" value="Peptidase_S8"/>
    <property type="match status" value="2"/>
</dbReference>
<reference evidence="8 11" key="2">
    <citation type="submission" date="2018-03" db="EMBL/GenBank/DDBJ databases">
        <title>The uncultured portion of the human microbiome is neutrally assembled.</title>
        <authorList>
            <person name="Jeraldo P."/>
            <person name="Boardman L."/>
            <person name="White B.A."/>
            <person name="Nelson H."/>
            <person name="Goldenfeld N."/>
            <person name="Chia N."/>
        </authorList>
    </citation>
    <scope>NUCLEOTIDE SEQUENCE [LARGE SCALE GENOMIC DNA]</scope>
    <source>
        <strain evidence="8">CIM:MAG 903</strain>
    </source>
</reference>
<evidence type="ECO:0000259" key="7">
    <source>
        <dbReference type="Pfam" id="PF00082"/>
    </source>
</evidence>
<evidence type="ECO:0000313" key="11">
    <source>
        <dbReference type="Proteomes" id="UP000246114"/>
    </source>
</evidence>
<dbReference type="Proteomes" id="UP000182135">
    <property type="component" value="Unassembled WGS sequence"/>
</dbReference>
<dbReference type="SUPFAM" id="SSF52743">
    <property type="entry name" value="Subtilisin-like"/>
    <property type="match status" value="1"/>
</dbReference>
<feature type="domain" description="Peptidase S8/S53" evidence="7">
    <location>
        <begin position="435"/>
        <end position="557"/>
    </location>
</feature>
<dbReference type="InterPro" id="IPR034045">
    <property type="entry name" value="Pep_S8_CspA-like"/>
</dbReference>
<dbReference type="GeneID" id="90545615"/>
<evidence type="ECO:0000256" key="4">
    <source>
        <dbReference type="ARBA" id="ARBA00022825"/>
    </source>
</evidence>
<evidence type="ECO:0000313" key="9">
    <source>
        <dbReference type="EMBL" id="SFF71044.1"/>
    </source>
</evidence>
<dbReference type="InterPro" id="IPR015500">
    <property type="entry name" value="Peptidase_S8_subtilisin-rel"/>
</dbReference>
<feature type="domain" description="Peptidase S8/S53" evidence="7">
    <location>
        <begin position="98"/>
        <end position="295"/>
    </location>
</feature>
<evidence type="ECO:0000256" key="3">
    <source>
        <dbReference type="ARBA" id="ARBA00022801"/>
    </source>
</evidence>
<dbReference type="PANTHER" id="PTHR43806:SF11">
    <property type="entry name" value="CEREVISIN-RELATED"/>
    <property type="match status" value="1"/>
</dbReference>
<evidence type="ECO:0000256" key="6">
    <source>
        <dbReference type="PROSITE-ProRule" id="PRU01240"/>
    </source>
</evidence>